<keyword evidence="3" id="KW-1185">Reference proteome</keyword>
<gene>
    <name evidence="2" type="ORF">EUX98_g8442</name>
</gene>
<feature type="region of interest" description="Disordered" evidence="1">
    <location>
        <begin position="43"/>
        <end position="73"/>
    </location>
</feature>
<evidence type="ECO:0000256" key="1">
    <source>
        <dbReference type="SAM" id="MobiDB-lite"/>
    </source>
</evidence>
<evidence type="ECO:0000313" key="3">
    <source>
        <dbReference type="Proteomes" id="UP000308730"/>
    </source>
</evidence>
<proteinExistence type="predicted"/>
<sequence length="357" mass="41481">MEFNDDSEMSEREADVDMSTRILLAPEEVLRIGERKTLREKSFDDEDARMVEGERIEEDESMDQSWHPDATEDDLEHDRFELDAAKVRGRRRRTTCERIKDASESGSLREEVRVIIWQRMFHAKEYRKCLDMIFEKLKEIRALTAFSCSSVMPPGPTLRLEELRRFSTTLELLQLSNVAYLPRALSGFDGPIRLERLRRYVGPVMYMQQIDAPVLERLFVSSTLQEVMLVDDVLKKLKRIRQVEVLLTGGVESEYVVADETDDVWMEATAFLLEMIKLEVVKRLPWVFRTVTEYMTGARLVLVVTTKHEIRWSGKAGTNGKGWEYSVWEDVTEESDMKALMNYGLVDADGEYVVPDE</sequence>
<evidence type="ECO:0000313" key="2">
    <source>
        <dbReference type="EMBL" id="THH21179.1"/>
    </source>
</evidence>
<name>A0A4S4M7M5_9APHY</name>
<reference evidence="2 3" key="1">
    <citation type="submission" date="2019-02" db="EMBL/GenBank/DDBJ databases">
        <title>Genome sequencing of the rare red list fungi Antrodiella citrinella (Flaviporus citrinellus).</title>
        <authorList>
            <person name="Buettner E."/>
            <person name="Kellner H."/>
        </authorList>
    </citation>
    <scope>NUCLEOTIDE SEQUENCE [LARGE SCALE GENOMIC DNA]</scope>
    <source>
        <strain evidence="2 3">DSM 108506</strain>
    </source>
</reference>
<dbReference type="EMBL" id="SGPM01000461">
    <property type="protein sequence ID" value="THH21179.1"/>
    <property type="molecule type" value="Genomic_DNA"/>
</dbReference>
<organism evidence="2 3">
    <name type="scientific">Antrodiella citrinella</name>
    <dbReference type="NCBI Taxonomy" id="2447956"/>
    <lineage>
        <taxon>Eukaryota</taxon>
        <taxon>Fungi</taxon>
        <taxon>Dikarya</taxon>
        <taxon>Basidiomycota</taxon>
        <taxon>Agaricomycotina</taxon>
        <taxon>Agaricomycetes</taxon>
        <taxon>Polyporales</taxon>
        <taxon>Steccherinaceae</taxon>
        <taxon>Antrodiella</taxon>
    </lineage>
</organism>
<comment type="caution">
    <text evidence="2">The sequence shown here is derived from an EMBL/GenBank/DDBJ whole genome shotgun (WGS) entry which is preliminary data.</text>
</comment>
<accession>A0A4S4M7M5</accession>
<protein>
    <submittedName>
        <fullName evidence="2">Uncharacterized protein</fullName>
    </submittedName>
</protein>
<dbReference type="Proteomes" id="UP000308730">
    <property type="component" value="Unassembled WGS sequence"/>
</dbReference>
<dbReference type="AlphaFoldDB" id="A0A4S4M7M5"/>
<feature type="compositionally biased region" description="Basic and acidic residues" evidence="1">
    <location>
        <begin position="43"/>
        <end position="54"/>
    </location>
</feature>